<dbReference type="SMART" id="SM00606">
    <property type="entry name" value="CBD_IV"/>
    <property type="match status" value="1"/>
</dbReference>
<feature type="domain" description="PKD" evidence="3">
    <location>
        <begin position="788"/>
        <end position="872"/>
    </location>
</feature>
<dbReference type="SUPFAM" id="SSF49785">
    <property type="entry name" value="Galactose-binding domain-like"/>
    <property type="match status" value="1"/>
</dbReference>
<dbReference type="InterPro" id="IPR022409">
    <property type="entry name" value="PKD/Chitinase_dom"/>
</dbReference>
<evidence type="ECO:0000256" key="2">
    <source>
        <dbReference type="SAM" id="SignalP"/>
    </source>
</evidence>
<feature type="signal peptide" evidence="2">
    <location>
        <begin position="1"/>
        <end position="31"/>
    </location>
</feature>
<keyword evidence="6" id="KW-1185">Reference proteome</keyword>
<dbReference type="EMBL" id="CP108084">
    <property type="protein sequence ID" value="WUP50102.1"/>
    <property type="molecule type" value="Genomic_DNA"/>
</dbReference>
<evidence type="ECO:0000259" key="3">
    <source>
        <dbReference type="PROSITE" id="PS50093"/>
    </source>
</evidence>
<dbReference type="Pfam" id="PF07995">
    <property type="entry name" value="GSDH"/>
    <property type="match status" value="1"/>
</dbReference>
<dbReference type="InterPro" id="IPR013783">
    <property type="entry name" value="Ig-like_fold"/>
</dbReference>
<dbReference type="Gene3D" id="2.60.120.260">
    <property type="entry name" value="Galactose-binding domain-like"/>
    <property type="match status" value="1"/>
</dbReference>
<dbReference type="PANTHER" id="PTHR40469:SF2">
    <property type="entry name" value="GALACTOSE-BINDING DOMAIN-LIKE SUPERFAMILY PROTEIN"/>
    <property type="match status" value="1"/>
</dbReference>
<dbReference type="SUPFAM" id="SSF49299">
    <property type="entry name" value="PKD domain"/>
    <property type="match status" value="1"/>
</dbReference>
<dbReference type="Gene3D" id="2.120.10.30">
    <property type="entry name" value="TolB, C-terminal domain"/>
    <property type="match status" value="1"/>
</dbReference>
<feature type="chain" id="PRO_5045545522" evidence="2">
    <location>
        <begin position="32"/>
        <end position="1126"/>
    </location>
</feature>
<dbReference type="PROSITE" id="PS51175">
    <property type="entry name" value="CBM6"/>
    <property type="match status" value="1"/>
</dbReference>
<name>A0ABZ1S7X4_9ACTN</name>
<dbReference type="Pfam" id="PF03422">
    <property type="entry name" value="CBM_6"/>
    <property type="match status" value="1"/>
</dbReference>
<dbReference type="InterPro" id="IPR000601">
    <property type="entry name" value="PKD_dom"/>
</dbReference>
<dbReference type="CDD" id="cd04084">
    <property type="entry name" value="CBM6_xylanase-like"/>
    <property type="match status" value="1"/>
</dbReference>
<dbReference type="InterPro" id="IPR029010">
    <property type="entry name" value="ThuA-like"/>
</dbReference>
<protein>
    <submittedName>
        <fullName evidence="5">ThuA domain-containing protein</fullName>
    </submittedName>
</protein>
<evidence type="ECO:0000256" key="1">
    <source>
        <dbReference type="ARBA" id="ARBA00022729"/>
    </source>
</evidence>
<dbReference type="InterPro" id="IPR012938">
    <property type="entry name" value="Glc/Sorbosone_DH"/>
</dbReference>
<dbReference type="Pfam" id="PF18911">
    <property type="entry name" value="PKD_4"/>
    <property type="match status" value="1"/>
</dbReference>
<evidence type="ECO:0000313" key="6">
    <source>
        <dbReference type="Proteomes" id="UP001432190"/>
    </source>
</evidence>
<dbReference type="Gene3D" id="2.60.40.10">
    <property type="entry name" value="Immunoglobulins"/>
    <property type="match status" value="1"/>
</dbReference>
<evidence type="ECO:0000313" key="5">
    <source>
        <dbReference type="EMBL" id="WUP50102.1"/>
    </source>
</evidence>
<dbReference type="Gene3D" id="3.40.50.880">
    <property type="match status" value="1"/>
</dbReference>
<gene>
    <name evidence="5" type="ORF">OG994_00715</name>
</gene>
<dbReference type="SUPFAM" id="SSF50952">
    <property type="entry name" value="Soluble quinoprotein glucose dehydrogenase"/>
    <property type="match status" value="1"/>
</dbReference>
<dbReference type="InterPro" id="IPR008979">
    <property type="entry name" value="Galactose-bd-like_sf"/>
</dbReference>
<dbReference type="InterPro" id="IPR029062">
    <property type="entry name" value="Class_I_gatase-like"/>
</dbReference>
<dbReference type="PANTHER" id="PTHR40469">
    <property type="entry name" value="SECRETED GLYCOSYL HYDROLASE"/>
    <property type="match status" value="1"/>
</dbReference>
<dbReference type="Proteomes" id="UP001432190">
    <property type="component" value="Chromosome"/>
</dbReference>
<dbReference type="InterPro" id="IPR006584">
    <property type="entry name" value="Cellulose-bd_IV"/>
</dbReference>
<dbReference type="InterPro" id="IPR035986">
    <property type="entry name" value="PKD_dom_sf"/>
</dbReference>
<dbReference type="SMART" id="SM00089">
    <property type="entry name" value="PKD"/>
    <property type="match status" value="1"/>
</dbReference>
<accession>A0ABZ1S7X4</accession>
<organism evidence="5 6">
    <name type="scientific">Micromonospora globbae</name>
    <dbReference type="NCBI Taxonomy" id="1894969"/>
    <lineage>
        <taxon>Bacteria</taxon>
        <taxon>Bacillati</taxon>
        <taxon>Actinomycetota</taxon>
        <taxon>Actinomycetes</taxon>
        <taxon>Micromonosporales</taxon>
        <taxon>Micromonosporaceae</taxon>
        <taxon>Micromonospora</taxon>
    </lineage>
</organism>
<feature type="domain" description="CBM6" evidence="4">
    <location>
        <begin position="983"/>
        <end position="1118"/>
    </location>
</feature>
<reference evidence="5" key="1">
    <citation type="submission" date="2022-10" db="EMBL/GenBank/DDBJ databases">
        <title>The complete genomes of actinobacterial strains from the NBC collection.</title>
        <authorList>
            <person name="Joergensen T.S."/>
            <person name="Alvarez Arevalo M."/>
            <person name="Sterndorff E.B."/>
            <person name="Faurdal D."/>
            <person name="Vuksanovic O."/>
            <person name="Mourched A.-S."/>
            <person name="Charusanti P."/>
            <person name="Shaw S."/>
            <person name="Blin K."/>
            <person name="Weber T."/>
        </authorList>
    </citation>
    <scope>NUCLEOTIDE SEQUENCE</scope>
    <source>
        <strain evidence="5">NBC_00256</strain>
    </source>
</reference>
<dbReference type="PROSITE" id="PS50093">
    <property type="entry name" value="PKD"/>
    <property type="match status" value="1"/>
</dbReference>
<evidence type="ECO:0000259" key="4">
    <source>
        <dbReference type="PROSITE" id="PS51175"/>
    </source>
</evidence>
<dbReference type="CDD" id="cd00146">
    <property type="entry name" value="PKD"/>
    <property type="match status" value="1"/>
</dbReference>
<dbReference type="RefSeq" id="WP_328851882.1">
    <property type="nucleotide sequence ID" value="NZ_CP108084.1"/>
</dbReference>
<dbReference type="InterPro" id="IPR011042">
    <property type="entry name" value="6-blade_b-propeller_TolB-like"/>
</dbReference>
<dbReference type="SUPFAM" id="SSF52317">
    <property type="entry name" value="Class I glutamine amidotransferase-like"/>
    <property type="match status" value="1"/>
</dbReference>
<dbReference type="InterPro" id="IPR011041">
    <property type="entry name" value="Quinoprot_gluc/sorb_DH_b-prop"/>
</dbReference>
<keyword evidence="1 2" id="KW-0732">Signal</keyword>
<dbReference type="Pfam" id="PF06283">
    <property type="entry name" value="ThuA"/>
    <property type="match status" value="1"/>
</dbReference>
<proteinExistence type="predicted"/>
<dbReference type="InterPro" id="IPR005084">
    <property type="entry name" value="CBM6"/>
</dbReference>
<sequence length="1126" mass="119666">MRRSIGRRAATHLSLLTLVGATLVATGPQQAASAQAAAAQAAPLQAAPVPAAPAPAPDDNGIQYKVLVFTRSADGGHAATTAGVEAIRQLGKDRRFTVEVTDDARKFDEPHLKQFRAVVFLNTSGDVLNDAQQAAFERYYRDGGGFVGVHSAIEAEPGWAFLDNVLGTRAAGAPTEASAATVTVADRVHPASASLPERWTTTDRWYNFAANVRGVSHVLATVDEKTYAGGAMGFDHPITWCKDYQGGRSFYTGLGATPESYGSADLRAHLGGAIQWAAGVTDGDCGATVLANYQMTVIGAQPNVNEPIGFDVLPDGRVIQTDRRGGVRLHDPDTNETTVLAQIPVYTHSEDGMYGPAIDRDFATNRWVYLYYAPPLDTPTGSAPTTSTDPAAWDRWKGYFQLSRFKFVDGENPTLDLASEQKILQVPVDRGACCHVAGDIAFDSHNNLWLVTGDDTPAGGGGSGGFSPHNDSVSATGVYQAPFVDARRSSANTNDLRGKILRITVQPDGSYTVPDGNLFPEAQDPGDKTRPEIYAMGFRNPFRITLDKNDVAYVTDYSPDSSTAAVGRGPAGTGRMMVVDKPSNYGWPMCVQPNLPYIEMNWTTNPISPIAPFDCAAPRNTSRHNTGLTDLPPVEKSELWYSFQAPTPCPESYLSTPTQTCPVLFPELGTGGVGPHGAARYDYDPELRSETKFPAYFDGSIFFGEFTRDTLKEIRLDGQGDILKINNVLNCGQAPTTPSRPFLCDNPMDMKWGPDGNFYLLTYGDGFFNVNPDAAMLKFSYVKGLRAPIAALSADRTNGTAPLTVAFSSEGSRDPDPADSISFAWDFDGNGTTDSVDPNPTYTYTANGVYTARLTVTDSSGKTASANTTITVGNTAPTVTVDTPLEGGFFRWGDSIPWSVTVTDPEDGPVDCAKVEVTFVLGHDSHGHGQANQFGCSGVLPTLADDASHGGYIYGVVSASYTDGGANGQPALTTVDQQIIQDKRQEVEFAADQSGTTVGTTADTGGGQQRGSLDPGDWIAINNTVNLHQIQSVTLRTSGGSAATAGQPRFGVQFRLDSPTGPLLTTAVVNATSGNNAYASTTVPITDPGGTHRLYLVFTTIPGGPTSGFGNLNWVEFTGPGIGVTP</sequence>